<dbReference type="PANTHER" id="PTHR21483">
    <property type="entry name" value="RNA POLYMERASE II-ASSOCIATED PROTEIN 1"/>
    <property type="match status" value="1"/>
</dbReference>
<comment type="subcellular location">
    <subcellularLocation>
        <location evidence="1">Nucleus</location>
    </subcellularLocation>
</comment>
<protein>
    <recommendedName>
        <fullName evidence="10">RNA polymerase II-associated protein 1</fullName>
    </recommendedName>
</protein>
<feature type="domain" description="RPAP1/MINIYO-like TPR repeats" evidence="7">
    <location>
        <begin position="975"/>
        <end position="1187"/>
    </location>
</feature>
<evidence type="ECO:0000313" key="9">
    <source>
        <dbReference type="Proteomes" id="UP000789390"/>
    </source>
</evidence>
<evidence type="ECO:0000259" key="6">
    <source>
        <dbReference type="Pfam" id="PF08621"/>
    </source>
</evidence>
<evidence type="ECO:0000256" key="1">
    <source>
        <dbReference type="ARBA" id="ARBA00004123"/>
    </source>
</evidence>
<evidence type="ECO:0000256" key="2">
    <source>
        <dbReference type="ARBA" id="ARBA00009953"/>
    </source>
</evidence>
<evidence type="ECO:0000256" key="3">
    <source>
        <dbReference type="ARBA" id="ARBA00023163"/>
    </source>
</evidence>
<evidence type="ECO:0008006" key="10">
    <source>
        <dbReference type="Google" id="ProtNLM"/>
    </source>
</evidence>
<organism evidence="8 9">
    <name type="scientific">Daphnia galeata</name>
    <dbReference type="NCBI Taxonomy" id="27404"/>
    <lineage>
        <taxon>Eukaryota</taxon>
        <taxon>Metazoa</taxon>
        <taxon>Ecdysozoa</taxon>
        <taxon>Arthropoda</taxon>
        <taxon>Crustacea</taxon>
        <taxon>Branchiopoda</taxon>
        <taxon>Diplostraca</taxon>
        <taxon>Cladocera</taxon>
        <taxon>Anomopoda</taxon>
        <taxon>Daphniidae</taxon>
        <taxon>Daphnia</taxon>
    </lineage>
</organism>
<dbReference type="OrthoDB" id="348201at2759"/>
<evidence type="ECO:0000259" key="5">
    <source>
        <dbReference type="Pfam" id="PF08620"/>
    </source>
</evidence>
<keyword evidence="9" id="KW-1185">Reference proteome</keyword>
<evidence type="ECO:0000313" key="8">
    <source>
        <dbReference type="EMBL" id="CAH0099558.1"/>
    </source>
</evidence>
<accession>A0A8J2RDG7</accession>
<comment type="caution">
    <text evidence="8">The sequence shown here is derived from an EMBL/GenBank/DDBJ whole genome shotgun (WGS) entry which is preliminary data.</text>
</comment>
<feature type="domain" description="RPAP1 C-terminal" evidence="5">
    <location>
        <begin position="274"/>
        <end position="339"/>
    </location>
</feature>
<dbReference type="InterPro" id="IPR039913">
    <property type="entry name" value="RPAP1/Rba50"/>
</dbReference>
<dbReference type="Pfam" id="PF25766">
    <property type="entry name" value="TPR_RPAP1"/>
    <property type="match status" value="1"/>
</dbReference>
<sequence>MTARPKLTCEEDELMEMQEAFRLGKMDNSLTSQVINAPTSKSKEEKMSIFAQRREMADKIKTNQFCHQLPKAQVLKDVVEKCEIQESKVQDLKRENPFPEIFQRNKSLKGTGSGSLFAQQLRKSKMDREEATEKSFVKLTPHSNQSSVITQAVLGETEAEKVHQENLQKLSSMTEEEIIIEQQQLLQSLDPKLIALLKNKRQAASSSKQIDVEAKLQIQTCAEAKDEQMSTDEVEEIKELKNSKWVHMDRVEKEKVRWMSSLPPIKEISGESFQARFDFQGHLLPANVDLPVTSALHHHGEEPQRAGYSINELMLLSRSSKMQQRVLALNTLANVLENTRLGLYDSCFESPLIPTLLDNGLLMLLRFCMDDSAPSVVVASLVAFSRLLSSPFDETCLERCYIWHGGEKQPNLCSRVEMDPTDQEQEPEMKDNEMIRVDVIKACLRMDVPWRIRYILEEIRPEARAVIAALEILTRMARHSPAVAESILDCPRLMDTIFCFFLPTNWASLNKSEEYQVEGIDNVYGSPVRQVLRLTRVIASWNAELVTKLDTKYSLLESIRMYVTSNTIDLKLPTQEALLLVLDCCHTWRTFLQQGIGMQSFLELYSFWYPQLQYYQSSVSMDSGTSNNSNARFTHHFGASMLLLMEALLSTCCNSGSCVGKCSGNHKHLHDKEIGGLRKMVEICVAKWAWQLREITFPVPDSAGCLLAAGIHLLATFYTHWIDPTAPSLLDALCYSHILPLLHSAPMKELANSLVIHSNLASTLESCSRFPESLPSVNATAVGGELIPIMASSSPFPLITSIFRLLRIWKVKGSSTQTTNLKLPNSYFDYLVKLNRSPSALSGNWFTRYELHFLHEFLMICAEWGLFTPEQSKVAHEVALTAITSLGPGAEAIAVNWIRRLIFHPEFIQRGCDLETNLEQLHINENRNSLLSKSVSELSQVAKFYCSHLFPGKSTENSSNPLTLEHRQLLPADWIYLPLVVLYQRDLDKPLKANECVPETALFSLQAVYVLLFLQPTWFFRIQPAEHYARLACTFMAGNDLFLEKNICDYMWPVLRKLAGQQLDLSRPVAGVDDFLDLYDRLVNQFEAVSYGSPLFAAFILLPLQQQQPVRFRMKLWCEHSNALRILSLNDQQMLDSLDHWKEPTETDEVLLMKYASSIKSGLITSERNSVLFNIATHHIQHYIERNPLALDKFDV</sequence>
<evidence type="ECO:0000256" key="4">
    <source>
        <dbReference type="ARBA" id="ARBA00023242"/>
    </source>
</evidence>
<dbReference type="Proteomes" id="UP000789390">
    <property type="component" value="Unassembled WGS sequence"/>
</dbReference>
<evidence type="ECO:0000259" key="7">
    <source>
        <dbReference type="Pfam" id="PF25766"/>
    </source>
</evidence>
<dbReference type="PANTHER" id="PTHR21483:SF18">
    <property type="entry name" value="RNA POLYMERASE II-ASSOCIATED PROTEIN 1"/>
    <property type="match status" value="1"/>
</dbReference>
<comment type="similarity">
    <text evidence="2">Belongs to the RPAP1 family.</text>
</comment>
<dbReference type="InterPro" id="IPR013929">
    <property type="entry name" value="RPAP1_C"/>
</dbReference>
<reference evidence="8" key="1">
    <citation type="submission" date="2021-11" db="EMBL/GenBank/DDBJ databases">
        <authorList>
            <person name="Schell T."/>
        </authorList>
    </citation>
    <scope>NUCLEOTIDE SEQUENCE</scope>
    <source>
        <strain evidence="8">M5</strain>
    </source>
</reference>
<dbReference type="GO" id="GO:0006366">
    <property type="term" value="P:transcription by RNA polymerase II"/>
    <property type="evidence" value="ECO:0007669"/>
    <property type="project" value="InterPro"/>
</dbReference>
<dbReference type="InterPro" id="IPR057989">
    <property type="entry name" value="TPR_RPAP1/MINIYO-like"/>
</dbReference>
<dbReference type="Pfam" id="PF08621">
    <property type="entry name" value="RPAP1_N"/>
    <property type="match status" value="1"/>
</dbReference>
<name>A0A8J2RDG7_9CRUS</name>
<keyword evidence="4" id="KW-0539">Nucleus</keyword>
<gene>
    <name evidence="8" type="ORF">DGAL_LOCUS1703</name>
</gene>
<proteinExistence type="inferred from homology"/>
<keyword evidence="3" id="KW-0804">Transcription</keyword>
<feature type="domain" description="RPAP1 N-terminal" evidence="6">
    <location>
        <begin position="160"/>
        <end position="203"/>
    </location>
</feature>
<dbReference type="Pfam" id="PF08620">
    <property type="entry name" value="RPAP1_C"/>
    <property type="match status" value="1"/>
</dbReference>
<dbReference type="InterPro" id="IPR013930">
    <property type="entry name" value="RPAP1_N"/>
</dbReference>
<dbReference type="AlphaFoldDB" id="A0A8J2RDG7"/>
<dbReference type="EMBL" id="CAKKLH010000021">
    <property type="protein sequence ID" value="CAH0099558.1"/>
    <property type="molecule type" value="Genomic_DNA"/>
</dbReference>